<organism evidence="19 20">
    <name type="scientific">Spiroplasma eriocheiris</name>
    <dbReference type="NCBI Taxonomy" id="315358"/>
    <lineage>
        <taxon>Bacteria</taxon>
        <taxon>Bacillati</taxon>
        <taxon>Mycoplasmatota</taxon>
        <taxon>Mollicutes</taxon>
        <taxon>Entomoplasmatales</taxon>
        <taxon>Spiroplasmataceae</taxon>
        <taxon>Spiroplasma</taxon>
    </lineage>
</organism>
<evidence type="ECO:0000256" key="17">
    <source>
        <dbReference type="RuleBase" id="RU003825"/>
    </source>
</evidence>
<evidence type="ECO:0000256" key="7">
    <source>
        <dbReference type="ARBA" id="ARBA00022490"/>
    </source>
</evidence>
<dbReference type="CDD" id="cd02023">
    <property type="entry name" value="UMPK"/>
    <property type="match status" value="1"/>
</dbReference>
<evidence type="ECO:0000256" key="12">
    <source>
        <dbReference type="ARBA" id="ARBA00030641"/>
    </source>
</evidence>
<evidence type="ECO:0000256" key="15">
    <source>
        <dbReference type="ARBA" id="ARBA00048909"/>
    </source>
</evidence>
<keyword evidence="8 16" id="KW-0808">Transferase</keyword>
<dbReference type="UniPathway" id="UPA00574">
    <property type="reaction ID" value="UER00637"/>
</dbReference>
<keyword evidence="10 16" id="KW-0418">Kinase</keyword>
<dbReference type="NCBIfam" id="TIGR00235">
    <property type="entry name" value="udk"/>
    <property type="match status" value="1"/>
</dbReference>
<evidence type="ECO:0000256" key="14">
    <source>
        <dbReference type="ARBA" id="ARBA00047436"/>
    </source>
</evidence>
<evidence type="ECO:0000256" key="9">
    <source>
        <dbReference type="ARBA" id="ARBA00022741"/>
    </source>
</evidence>
<reference evidence="20" key="2">
    <citation type="submission" date="2015-06" db="EMBL/GenBank/DDBJ databases">
        <title>Complete genome sequence of Spiroplasma eriocheiris TDA-040725-5 (DSM 21848).</title>
        <authorList>
            <person name="Lo W.-S."/>
            <person name="Kuo C.-H."/>
        </authorList>
    </citation>
    <scope>NUCLEOTIDE SEQUENCE [LARGE SCALE GENOMIC DNA]</scope>
    <source>
        <strain evidence="20">TDA-040725-5</strain>
    </source>
</reference>
<dbReference type="PANTHER" id="PTHR10285">
    <property type="entry name" value="URIDINE KINASE"/>
    <property type="match status" value="1"/>
</dbReference>
<comment type="pathway">
    <text evidence="2 16 17">Pyrimidine metabolism; UMP biosynthesis via salvage pathway; UMP from uridine: step 1/1.</text>
</comment>
<dbReference type="GO" id="GO:0005524">
    <property type="term" value="F:ATP binding"/>
    <property type="evidence" value="ECO:0007669"/>
    <property type="project" value="UniProtKB-UniRule"/>
</dbReference>
<comment type="subcellular location">
    <subcellularLocation>
        <location evidence="1 16 17">Cytoplasm</location>
    </subcellularLocation>
</comment>
<dbReference type="InterPro" id="IPR026008">
    <property type="entry name" value="Uridine_kinase"/>
</dbReference>
<evidence type="ECO:0000313" key="20">
    <source>
        <dbReference type="Proteomes" id="UP000035661"/>
    </source>
</evidence>
<proteinExistence type="inferred from homology"/>
<name>A0A0H3XK45_9MOLU</name>
<evidence type="ECO:0000256" key="8">
    <source>
        <dbReference type="ARBA" id="ARBA00022679"/>
    </source>
</evidence>
<dbReference type="STRING" id="315358.SERIO_v1c06780"/>
<dbReference type="GO" id="GO:0043771">
    <property type="term" value="F:cytidine kinase activity"/>
    <property type="evidence" value="ECO:0007669"/>
    <property type="project" value="RHEA"/>
</dbReference>
<dbReference type="GO" id="GO:0044211">
    <property type="term" value="P:CTP salvage"/>
    <property type="evidence" value="ECO:0007669"/>
    <property type="project" value="UniProtKB-UniRule"/>
</dbReference>
<dbReference type="Pfam" id="PF00485">
    <property type="entry name" value="PRK"/>
    <property type="match status" value="1"/>
</dbReference>
<evidence type="ECO:0000256" key="10">
    <source>
        <dbReference type="ARBA" id="ARBA00022777"/>
    </source>
</evidence>
<evidence type="ECO:0000256" key="5">
    <source>
        <dbReference type="ARBA" id="ARBA00012137"/>
    </source>
</evidence>
<reference evidence="19 20" key="1">
    <citation type="journal article" date="2015" name="Genome Biol. Evol.">
        <title>Found and Lost: The Fates of Horizontally Acquired Genes in Arthropod-Symbiotic Spiroplasma.</title>
        <authorList>
            <person name="Lo W.S."/>
            <person name="Gasparich G.E."/>
            <person name="Kuo C.H."/>
        </authorList>
    </citation>
    <scope>NUCLEOTIDE SEQUENCE [LARGE SCALE GENOMIC DNA]</scope>
    <source>
        <strain evidence="20">TDA-040725-5</strain>
    </source>
</reference>
<evidence type="ECO:0000256" key="3">
    <source>
        <dbReference type="ARBA" id="ARBA00004784"/>
    </source>
</evidence>
<dbReference type="GO" id="GO:0005737">
    <property type="term" value="C:cytoplasm"/>
    <property type="evidence" value="ECO:0007669"/>
    <property type="project" value="UniProtKB-SubCell"/>
</dbReference>
<dbReference type="InterPro" id="IPR027417">
    <property type="entry name" value="P-loop_NTPase"/>
</dbReference>
<evidence type="ECO:0000256" key="11">
    <source>
        <dbReference type="ARBA" id="ARBA00022840"/>
    </source>
</evidence>
<evidence type="ECO:0000259" key="18">
    <source>
        <dbReference type="Pfam" id="PF00485"/>
    </source>
</evidence>
<keyword evidence="9 16" id="KW-0547">Nucleotide-binding</keyword>
<dbReference type="PRINTS" id="PR00988">
    <property type="entry name" value="URIDINKINASE"/>
</dbReference>
<comment type="catalytic activity">
    <reaction evidence="14 17">
        <text>cytidine + ATP = CMP + ADP + H(+)</text>
        <dbReference type="Rhea" id="RHEA:24674"/>
        <dbReference type="ChEBI" id="CHEBI:15378"/>
        <dbReference type="ChEBI" id="CHEBI:17562"/>
        <dbReference type="ChEBI" id="CHEBI:30616"/>
        <dbReference type="ChEBI" id="CHEBI:60377"/>
        <dbReference type="ChEBI" id="CHEBI:456216"/>
        <dbReference type="EC" id="2.7.1.48"/>
    </reaction>
</comment>
<dbReference type="NCBIfam" id="NF004018">
    <property type="entry name" value="PRK05480.1"/>
    <property type="match status" value="1"/>
</dbReference>
<evidence type="ECO:0000256" key="13">
    <source>
        <dbReference type="ARBA" id="ARBA00031452"/>
    </source>
</evidence>
<dbReference type="GO" id="GO:0044206">
    <property type="term" value="P:UMP salvage"/>
    <property type="evidence" value="ECO:0007669"/>
    <property type="project" value="UniProtKB-UniRule"/>
</dbReference>
<evidence type="ECO:0000256" key="6">
    <source>
        <dbReference type="ARBA" id="ARBA00021478"/>
    </source>
</evidence>
<keyword evidence="20" id="KW-1185">Reference proteome</keyword>
<dbReference type="UniPathway" id="UPA00579">
    <property type="reaction ID" value="UER00640"/>
</dbReference>
<protein>
    <recommendedName>
        <fullName evidence="6 16">Uridine kinase</fullName>
        <ecNumber evidence="5 16">2.7.1.48</ecNumber>
    </recommendedName>
    <alternativeName>
        <fullName evidence="12 16">Cytidine monophosphokinase</fullName>
    </alternativeName>
    <alternativeName>
        <fullName evidence="13 16">Uridine monophosphokinase</fullName>
    </alternativeName>
</protein>
<dbReference type="GO" id="GO:0004849">
    <property type="term" value="F:uridine kinase activity"/>
    <property type="evidence" value="ECO:0007669"/>
    <property type="project" value="UniProtKB-UniRule"/>
</dbReference>
<dbReference type="Proteomes" id="UP000035661">
    <property type="component" value="Chromosome"/>
</dbReference>
<dbReference type="PATRIC" id="fig|743698.3.peg.680"/>
<dbReference type="SUPFAM" id="SSF52540">
    <property type="entry name" value="P-loop containing nucleoside triphosphate hydrolases"/>
    <property type="match status" value="1"/>
</dbReference>
<dbReference type="RefSeq" id="WP_047791472.1">
    <property type="nucleotide sequence ID" value="NZ_CP011856.1"/>
</dbReference>
<evidence type="ECO:0000256" key="2">
    <source>
        <dbReference type="ARBA" id="ARBA00004690"/>
    </source>
</evidence>
<evidence type="ECO:0000256" key="1">
    <source>
        <dbReference type="ARBA" id="ARBA00004496"/>
    </source>
</evidence>
<comment type="catalytic activity">
    <reaction evidence="15 16 17">
        <text>uridine + ATP = UMP + ADP + H(+)</text>
        <dbReference type="Rhea" id="RHEA:16825"/>
        <dbReference type="ChEBI" id="CHEBI:15378"/>
        <dbReference type="ChEBI" id="CHEBI:16704"/>
        <dbReference type="ChEBI" id="CHEBI:30616"/>
        <dbReference type="ChEBI" id="CHEBI:57865"/>
        <dbReference type="ChEBI" id="CHEBI:456216"/>
        <dbReference type="EC" id="2.7.1.48"/>
    </reaction>
</comment>
<feature type="domain" description="Phosphoribulokinase/uridine kinase" evidence="18">
    <location>
        <begin position="13"/>
        <end position="197"/>
    </location>
</feature>
<dbReference type="Gene3D" id="3.40.50.300">
    <property type="entry name" value="P-loop containing nucleotide triphosphate hydrolases"/>
    <property type="match status" value="1"/>
</dbReference>
<accession>A0A0H3XK45</accession>
<dbReference type="EC" id="2.7.1.48" evidence="5 16"/>
<dbReference type="HAMAP" id="MF_00551">
    <property type="entry name" value="Uridine_kinase"/>
    <property type="match status" value="1"/>
</dbReference>
<evidence type="ECO:0000256" key="16">
    <source>
        <dbReference type="HAMAP-Rule" id="MF_00551"/>
    </source>
</evidence>
<keyword evidence="11 16" id="KW-0067">ATP-binding</keyword>
<sequence length="216" mass="24981">MEHGGKNHVVKLVSIAGGTASGKTTVATKIAHILKGQKIVYLTMDNYYKDWPDLTFEQRKLINYDHPDSIDIELLVDHINKLKNNEPIDRPIYDFTLHQRTTETVHIEEADVIMLDGILALAIEQIRQLANIKIFIKTEDDIRFIRRLMRDINERGRSIDSVINQYLTTVKPMHEYFVEPSIKYADIIVPYYEANEIAIDMIATKIKSLLKKKAIF</sequence>
<feature type="binding site" evidence="16">
    <location>
        <begin position="17"/>
        <end position="24"/>
    </location>
    <ligand>
        <name>ATP</name>
        <dbReference type="ChEBI" id="CHEBI:30616"/>
    </ligand>
</feature>
<dbReference type="InterPro" id="IPR006083">
    <property type="entry name" value="PRK/URK"/>
</dbReference>
<comment type="similarity">
    <text evidence="4 16 17">Belongs to the uridine kinase family.</text>
</comment>
<evidence type="ECO:0000256" key="4">
    <source>
        <dbReference type="ARBA" id="ARBA00005408"/>
    </source>
</evidence>
<comment type="pathway">
    <text evidence="3 16 17">Pyrimidine metabolism; CTP biosynthesis via salvage pathway; CTP from cytidine: step 1/3.</text>
</comment>
<keyword evidence="7 16" id="KW-0963">Cytoplasm</keyword>
<gene>
    <name evidence="16 19" type="primary">udk</name>
    <name evidence="19" type="ORF">SERIO_v1c06780</name>
</gene>
<dbReference type="KEGG" id="seri:SERIO_v1c06780"/>
<dbReference type="InterPro" id="IPR000764">
    <property type="entry name" value="Uridine_kinase-like"/>
</dbReference>
<dbReference type="AlphaFoldDB" id="A0A0H3XK45"/>
<dbReference type="EMBL" id="CP011856">
    <property type="protein sequence ID" value="AKM54246.1"/>
    <property type="molecule type" value="Genomic_DNA"/>
</dbReference>
<evidence type="ECO:0000313" key="19">
    <source>
        <dbReference type="EMBL" id="AKM54246.1"/>
    </source>
</evidence>